<evidence type="ECO:0000256" key="8">
    <source>
        <dbReference type="SAM" id="Phobius"/>
    </source>
</evidence>
<dbReference type="EMBL" id="MNBE01000698">
    <property type="protein sequence ID" value="OKO96400.1"/>
    <property type="molecule type" value="Genomic_DNA"/>
</dbReference>
<dbReference type="OrthoDB" id="6612291at2759"/>
<evidence type="ECO:0000256" key="5">
    <source>
        <dbReference type="ARBA" id="ARBA00022989"/>
    </source>
</evidence>
<gene>
    <name evidence="10" type="ORF">PENSUB_10575</name>
</gene>
<keyword evidence="4 8" id="KW-0812">Transmembrane</keyword>
<name>A0A1Q5T864_9EURO</name>
<comment type="subcellular location">
    <subcellularLocation>
        <location evidence="1">Membrane</location>
        <topology evidence="1">Multi-pass membrane protein</topology>
    </subcellularLocation>
</comment>
<evidence type="ECO:0000256" key="6">
    <source>
        <dbReference type="ARBA" id="ARBA00023136"/>
    </source>
</evidence>
<dbReference type="GO" id="GO:0016020">
    <property type="term" value="C:membrane"/>
    <property type="evidence" value="ECO:0007669"/>
    <property type="project" value="UniProtKB-SubCell"/>
</dbReference>
<keyword evidence="10" id="KW-0762">Sugar transport</keyword>
<dbReference type="PROSITE" id="PS00217">
    <property type="entry name" value="SUGAR_TRANSPORT_2"/>
    <property type="match status" value="1"/>
</dbReference>
<dbReference type="NCBIfam" id="TIGR00879">
    <property type="entry name" value="SP"/>
    <property type="match status" value="1"/>
</dbReference>
<dbReference type="AlphaFoldDB" id="A0A1Q5T864"/>
<dbReference type="PROSITE" id="PS50850">
    <property type="entry name" value="MFS"/>
    <property type="match status" value="1"/>
</dbReference>
<feature type="transmembrane region" description="Helical" evidence="8">
    <location>
        <begin position="342"/>
        <end position="363"/>
    </location>
</feature>
<feature type="transmembrane region" description="Helical" evidence="8">
    <location>
        <begin position="276"/>
        <end position="297"/>
    </location>
</feature>
<dbReference type="SUPFAM" id="SSF103473">
    <property type="entry name" value="MFS general substrate transporter"/>
    <property type="match status" value="1"/>
</dbReference>
<dbReference type="InterPro" id="IPR005829">
    <property type="entry name" value="Sugar_transporter_CS"/>
</dbReference>
<dbReference type="Proteomes" id="UP000186955">
    <property type="component" value="Unassembled WGS sequence"/>
</dbReference>
<evidence type="ECO:0000256" key="3">
    <source>
        <dbReference type="ARBA" id="ARBA00022448"/>
    </source>
</evidence>
<feature type="transmembrane region" description="Helical" evidence="8">
    <location>
        <begin position="124"/>
        <end position="144"/>
    </location>
</feature>
<dbReference type="InterPro" id="IPR020846">
    <property type="entry name" value="MFS_dom"/>
</dbReference>
<keyword evidence="11" id="KW-1185">Reference proteome</keyword>
<feature type="transmembrane region" description="Helical" evidence="8">
    <location>
        <begin position="369"/>
        <end position="397"/>
    </location>
</feature>
<feature type="domain" description="Major facilitator superfamily (MFS) profile" evidence="9">
    <location>
        <begin position="17"/>
        <end position="462"/>
    </location>
</feature>
<evidence type="ECO:0000256" key="1">
    <source>
        <dbReference type="ARBA" id="ARBA00004141"/>
    </source>
</evidence>
<keyword evidence="6 8" id="KW-0472">Membrane</keyword>
<comment type="caution">
    <text evidence="10">The sequence shown here is derived from an EMBL/GenBank/DDBJ whole genome shotgun (WGS) entry which is preliminary data.</text>
</comment>
<feature type="transmembrane region" description="Helical" evidence="8">
    <location>
        <begin position="409"/>
        <end position="431"/>
    </location>
</feature>
<sequence>MPPFLGLRGNRLNVAALLGVMMPSIVSFGYNQSLLGGVLTLDSFEEQFHEINVTNSSSVAEKAQKSTVQGTIVALYAVGGLFGALSCIGFGDLLGRRRVILVAAFMQMVGAILMASAFGFIHLIIARLILGLGCGGLVATAPILQSEISSPQKRGAHVATTGLFAGLGTSLSLFLDLGMSFAPGSVGWRFPFAFQVLFSITIIGAVSFMPESPRWLIQQHRATEAREILAALEDVKPDDSKIDAEIEAIQLSLKLSGEGSLVQIFQMGPQRVFHRAMLAASVMLFLQLTGINVITFFTNTIFEQYLGLDSVTSRVLAASYQLVSLVGGTVCIFTVEAFGRRGLMLAGAAGNAICMALVAGLGSQPTNKIAMHIAVVFIFLYHFTFIVGFGGVSFLYVGEIAPLKMRATINGISVGTFWALNILIAEITPIAFNAIAWRFFIIFAGLNAIMVVLVYFLIPETAGRSLEEVDQIFVSSTSIWDSVWVAKRLPRLGSGAAQKPAESHSKICP</sequence>
<dbReference type="Pfam" id="PF00083">
    <property type="entry name" value="Sugar_tr"/>
    <property type="match status" value="1"/>
</dbReference>
<dbReference type="PANTHER" id="PTHR48022">
    <property type="entry name" value="PLASTIDIC GLUCOSE TRANSPORTER 4"/>
    <property type="match status" value="1"/>
</dbReference>
<dbReference type="InterPro" id="IPR005828">
    <property type="entry name" value="MFS_sugar_transport-like"/>
</dbReference>
<feature type="transmembrane region" description="Helical" evidence="8">
    <location>
        <begin position="437"/>
        <end position="458"/>
    </location>
</feature>
<feature type="transmembrane region" description="Helical" evidence="8">
    <location>
        <begin position="317"/>
        <end position="335"/>
    </location>
</feature>
<dbReference type="GO" id="GO:0005351">
    <property type="term" value="F:carbohydrate:proton symporter activity"/>
    <property type="evidence" value="ECO:0007669"/>
    <property type="project" value="TreeGrafter"/>
</dbReference>
<comment type="similarity">
    <text evidence="2 7">Belongs to the major facilitator superfamily. Sugar transporter (TC 2.A.1.1) family.</text>
</comment>
<keyword evidence="3 7" id="KW-0813">Transport</keyword>
<keyword evidence="5 8" id="KW-1133">Transmembrane helix</keyword>
<evidence type="ECO:0000256" key="2">
    <source>
        <dbReference type="ARBA" id="ARBA00010992"/>
    </source>
</evidence>
<evidence type="ECO:0000256" key="7">
    <source>
        <dbReference type="RuleBase" id="RU003346"/>
    </source>
</evidence>
<evidence type="ECO:0000259" key="9">
    <source>
        <dbReference type="PROSITE" id="PS50850"/>
    </source>
</evidence>
<protein>
    <submittedName>
        <fullName evidence="10">Sugar transporter STL1</fullName>
    </submittedName>
</protein>
<reference evidence="10 11" key="1">
    <citation type="submission" date="2016-10" db="EMBL/GenBank/DDBJ databases">
        <title>Genome sequence of the ascomycete fungus Penicillium subrubescens.</title>
        <authorList>
            <person name="De Vries R.P."/>
            <person name="Peng M."/>
            <person name="Dilokpimol A."/>
            <person name="Hilden K."/>
            <person name="Makela M.R."/>
            <person name="Grigoriev I."/>
            <person name="Riley R."/>
            <person name="Granchi Z."/>
        </authorList>
    </citation>
    <scope>NUCLEOTIDE SEQUENCE [LARGE SCALE GENOMIC DNA]</scope>
    <source>
        <strain evidence="10 11">CBS 132785</strain>
    </source>
</reference>
<feature type="transmembrane region" description="Helical" evidence="8">
    <location>
        <begin position="73"/>
        <end position="94"/>
    </location>
</feature>
<accession>A0A1Q5T864</accession>
<evidence type="ECO:0000313" key="10">
    <source>
        <dbReference type="EMBL" id="OKO96400.1"/>
    </source>
</evidence>
<evidence type="ECO:0000313" key="11">
    <source>
        <dbReference type="Proteomes" id="UP000186955"/>
    </source>
</evidence>
<dbReference type="InterPro" id="IPR003663">
    <property type="entry name" value="Sugar/inositol_transpt"/>
</dbReference>
<dbReference type="PANTHER" id="PTHR48022:SF45">
    <property type="entry name" value="MAJOR FACILITATOR SUPERFAMILY (MFS) PROFILE DOMAIN-CONTAINING PROTEIN-RELATED"/>
    <property type="match status" value="1"/>
</dbReference>
<dbReference type="InterPro" id="IPR036259">
    <property type="entry name" value="MFS_trans_sf"/>
</dbReference>
<feature type="transmembrane region" description="Helical" evidence="8">
    <location>
        <begin position="99"/>
        <end position="118"/>
    </location>
</feature>
<dbReference type="PRINTS" id="PR00171">
    <property type="entry name" value="SUGRTRNSPORT"/>
</dbReference>
<feature type="transmembrane region" description="Helical" evidence="8">
    <location>
        <begin position="187"/>
        <end position="209"/>
    </location>
</feature>
<dbReference type="Gene3D" id="1.20.1250.20">
    <property type="entry name" value="MFS general substrate transporter like domains"/>
    <property type="match status" value="1"/>
</dbReference>
<proteinExistence type="inferred from homology"/>
<evidence type="ECO:0000256" key="4">
    <source>
        <dbReference type="ARBA" id="ARBA00022692"/>
    </source>
</evidence>
<organism evidence="10 11">
    <name type="scientific">Penicillium subrubescens</name>
    <dbReference type="NCBI Taxonomy" id="1316194"/>
    <lineage>
        <taxon>Eukaryota</taxon>
        <taxon>Fungi</taxon>
        <taxon>Dikarya</taxon>
        <taxon>Ascomycota</taxon>
        <taxon>Pezizomycotina</taxon>
        <taxon>Eurotiomycetes</taxon>
        <taxon>Eurotiomycetidae</taxon>
        <taxon>Eurotiales</taxon>
        <taxon>Aspergillaceae</taxon>
        <taxon>Penicillium</taxon>
    </lineage>
</organism>
<dbReference type="InterPro" id="IPR050360">
    <property type="entry name" value="MFS_Sugar_Transporters"/>
</dbReference>
<feature type="transmembrane region" description="Helical" evidence="8">
    <location>
        <begin position="156"/>
        <end position="175"/>
    </location>
</feature>
<feature type="transmembrane region" description="Helical" evidence="8">
    <location>
        <begin position="12"/>
        <end position="30"/>
    </location>
</feature>